<accession>A0ACB6SHI1</accession>
<organism evidence="1 2">
    <name type="scientific">Macroventuria anomochaeta</name>
    <dbReference type="NCBI Taxonomy" id="301207"/>
    <lineage>
        <taxon>Eukaryota</taxon>
        <taxon>Fungi</taxon>
        <taxon>Dikarya</taxon>
        <taxon>Ascomycota</taxon>
        <taxon>Pezizomycotina</taxon>
        <taxon>Dothideomycetes</taxon>
        <taxon>Pleosporomycetidae</taxon>
        <taxon>Pleosporales</taxon>
        <taxon>Pleosporineae</taxon>
        <taxon>Didymellaceae</taxon>
        <taxon>Macroventuria</taxon>
    </lineage>
</organism>
<reference evidence="1" key="1">
    <citation type="journal article" date="2020" name="Stud. Mycol.">
        <title>101 Dothideomycetes genomes: a test case for predicting lifestyles and emergence of pathogens.</title>
        <authorList>
            <person name="Haridas S."/>
            <person name="Albert R."/>
            <person name="Binder M."/>
            <person name="Bloem J."/>
            <person name="Labutti K."/>
            <person name="Salamov A."/>
            <person name="Andreopoulos B."/>
            <person name="Baker S."/>
            <person name="Barry K."/>
            <person name="Bills G."/>
            <person name="Bluhm B."/>
            <person name="Cannon C."/>
            <person name="Castanera R."/>
            <person name="Culley D."/>
            <person name="Daum C."/>
            <person name="Ezra D."/>
            <person name="Gonzalez J."/>
            <person name="Henrissat B."/>
            <person name="Kuo A."/>
            <person name="Liang C."/>
            <person name="Lipzen A."/>
            <person name="Lutzoni F."/>
            <person name="Magnuson J."/>
            <person name="Mondo S."/>
            <person name="Nolan M."/>
            <person name="Ohm R."/>
            <person name="Pangilinan J."/>
            <person name="Park H.-J."/>
            <person name="Ramirez L."/>
            <person name="Alfaro M."/>
            <person name="Sun H."/>
            <person name="Tritt A."/>
            <person name="Yoshinaga Y."/>
            <person name="Zwiers L.-H."/>
            <person name="Turgeon B."/>
            <person name="Goodwin S."/>
            <person name="Spatafora J."/>
            <person name="Crous P."/>
            <person name="Grigoriev I."/>
        </authorList>
    </citation>
    <scope>NUCLEOTIDE SEQUENCE</scope>
    <source>
        <strain evidence="1">CBS 525.71</strain>
    </source>
</reference>
<proteinExistence type="predicted"/>
<protein>
    <submittedName>
        <fullName evidence="1">Uncharacterized protein</fullName>
    </submittedName>
</protein>
<dbReference type="Proteomes" id="UP000799754">
    <property type="component" value="Unassembled WGS sequence"/>
</dbReference>
<sequence length="135" mass="14874">MCPAHPLTKGEPNDLAVVTCSGLSVNVTKNLRNALWRIRNSTDPKTIWADTLCMNQMDLKEISVHVPLMGRVFSQATNTVIYLGEASLEEAVAVEADLMAFLEFMVNLAMKPDPVSPGYEFGNCLFGVYPNKLLL</sequence>
<comment type="caution">
    <text evidence="1">The sequence shown here is derived from an EMBL/GenBank/DDBJ whole genome shotgun (WGS) entry which is preliminary data.</text>
</comment>
<name>A0ACB6SHI1_9PLEO</name>
<keyword evidence="2" id="KW-1185">Reference proteome</keyword>
<gene>
    <name evidence="1" type="ORF">BU25DRAFT_406302</name>
</gene>
<evidence type="ECO:0000313" key="1">
    <source>
        <dbReference type="EMBL" id="KAF2633040.1"/>
    </source>
</evidence>
<evidence type="ECO:0000313" key="2">
    <source>
        <dbReference type="Proteomes" id="UP000799754"/>
    </source>
</evidence>
<dbReference type="EMBL" id="MU006702">
    <property type="protein sequence ID" value="KAF2633040.1"/>
    <property type="molecule type" value="Genomic_DNA"/>
</dbReference>
<feature type="non-terminal residue" evidence="1">
    <location>
        <position position="135"/>
    </location>
</feature>